<evidence type="ECO:0000313" key="1">
    <source>
        <dbReference type="EMBL" id="AEW21157.1"/>
    </source>
</evidence>
<evidence type="ECO:0000313" key="2">
    <source>
        <dbReference type="Proteomes" id="UP000005436"/>
    </source>
</evidence>
<dbReference type="EMBL" id="CP003191">
    <property type="protein sequence ID" value="AEW21157.1"/>
    <property type="molecule type" value="Genomic_DNA"/>
</dbReference>
<accession>G8ULD0</accession>
<name>G8ULD0_TANFA</name>
<dbReference type="AlphaFoldDB" id="G8ULD0"/>
<sequence length="65" mass="7409">MGGLFDFFAVVSYIVIAYKHEPKERQGIPSFEERNFLTVSLFGKNACLSTFHCSTDCFLRNRVIG</sequence>
<dbReference type="Proteomes" id="UP000005436">
    <property type="component" value="Chromosome"/>
</dbReference>
<dbReference type="STRING" id="203275.BFO_0509"/>
<dbReference type="HOGENOM" id="CLU_2848344_0_0_10"/>
<keyword evidence="2" id="KW-1185">Reference proteome</keyword>
<organism evidence="1 2">
    <name type="scientific">Tannerella forsythia (strain ATCC 43037 / JCM 10827 / CCUG 21028 A / KCTC 5666 / FDC 338)</name>
    <name type="common">Bacteroides forsythus</name>
    <dbReference type="NCBI Taxonomy" id="203275"/>
    <lineage>
        <taxon>Bacteria</taxon>
        <taxon>Pseudomonadati</taxon>
        <taxon>Bacteroidota</taxon>
        <taxon>Bacteroidia</taxon>
        <taxon>Bacteroidales</taxon>
        <taxon>Tannerellaceae</taxon>
        <taxon>Tannerella</taxon>
    </lineage>
</organism>
<dbReference type="PATRIC" id="fig|203275.8.peg.455"/>
<dbReference type="KEGG" id="tfo:BFO_0509"/>
<gene>
    <name evidence="1" type="ordered locus">BFO_0509</name>
</gene>
<proteinExistence type="predicted"/>
<reference evidence="2" key="1">
    <citation type="submission" date="2011-12" db="EMBL/GenBank/DDBJ databases">
        <title>Complete sequence of Tannerella forsythia ATCC 43037.</title>
        <authorList>
            <person name="Dewhirst F."/>
            <person name="Tanner A."/>
            <person name="Izard J."/>
            <person name="Brinkac L."/>
            <person name="Durkin A.S."/>
            <person name="Hostetler J."/>
            <person name="Shetty J."/>
            <person name="Torralba M."/>
            <person name="Gill S."/>
            <person name="Nelson K."/>
        </authorList>
    </citation>
    <scope>NUCLEOTIDE SEQUENCE [LARGE SCALE GENOMIC DNA]</scope>
    <source>
        <strain evidence="2">ATCC 43037 / JCM 10827 / CCUG 33226 / KCTC 5666 / FDC 338</strain>
    </source>
</reference>
<protein>
    <submittedName>
        <fullName evidence="1">Uncharacterized protein</fullName>
    </submittedName>
</protein>